<evidence type="ECO:0000256" key="2">
    <source>
        <dbReference type="SAM" id="Phobius"/>
    </source>
</evidence>
<comment type="caution">
    <text evidence="4">The sequence shown here is derived from an EMBL/GenBank/DDBJ whole genome shotgun (WGS) entry which is preliminary data.</text>
</comment>
<keyword evidence="5" id="KW-1185">Reference proteome</keyword>
<gene>
    <name evidence="4" type="ORF">FD09_GL001143</name>
</gene>
<dbReference type="PANTHER" id="PTHR43592:SF15">
    <property type="entry name" value="CAAX AMINO TERMINAL PROTEASE FAMILY PROTEIN"/>
    <property type="match status" value="1"/>
</dbReference>
<feature type="transmembrane region" description="Helical" evidence="2">
    <location>
        <begin position="21"/>
        <end position="42"/>
    </location>
</feature>
<comment type="similarity">
    <text evidence="1">Belongs to the UPF0177 family.</text>
</comment>
<accession>A0A0R1MVS8</accession>
<evidence type="ECO:0000256" key="1">
    <source>
        <dbReference type="ARBA" id="ARBA00009067"/>
    </source>
</evidence>
<protein>
    <recommendedName>
        <fullName evidence="3">CAAX prenyl protease 2/Lysostaphin resistance protein A-like domain-containing protein</fullName>
    </recommendedName>
</protein>
<reference evidence="4 5" key="1">
    <citation type="journal article" date="2015" name="Genome Announc.">
        <title>Expanding the biotechnology potential of lactobacilli through comparative genomics of 213 strains and associated genera.</title>
        <authorList>
            <person name="Sun Z."/>
            <person name="Harris H.M."/>
            <person name="McCann A."/>
            <person name="Guo C."/>
            <person name="Argimon S."/>
            <person name="Zhang W."/>
            <person name="Yang X."/>
            <person name="Jeffery I.B."/>
            <person name="Cooney J.C."/>
            <person name="Kagawa T.F."/>
            <person name="Liu W."/>
            <person name="Song Y."/>
            <person name="Salvetti E."/>
            <person name="Wrobel A."/>
            <person name="Rasinkangas P."/>
            <person name="Parkhill J."/>
            <person name="Rea M.C."/>
            <person name="O'Sullivan O."/>
            <person name="Ritari J."/>
            <person name="Douillard F.P."/>
            <person name="Paul Ross R."/>
            <person name="Yang R."/>
            <person name="Briner A.E."/>
            <person name="Felis G.E."/>
            <person name="de Vos W.M."/>
            <person name="Barrangou R."/>
            <person name="Klaenhammer T.R."/>
            <person name="Caufield P.W."/>
            <person name="Cui Y."/>
            <person name="Zhang H."/>
            <person name="O'Toole P.W."/>
        </authorList>
    </citation>
    <scope>NUCLEOTIDE SEQUENCE [LARGE SCALE GENOMIC DNA]</scope>
    <source>
        <strain evidence="4 5">DSM 12744</strain>
    </source>
</reference>
<dbReference type="Proteomes" id="UP000051330">
    <property type="component" value="Unassembled WGS sequence"/>
</dbReference>
<feature type="transmembrane region" description="Helical" evidence="2">
    <location>
        <begin position="276"/>
        <end position="292"/>
    </location>
</feature>
<organism evidence="4 5">
    <name type="scientific">Schleiferilactobacillus perolens DSM 12744</name>
    <dbReference type="NCBI Taxonomy" id="1423792"/>
    <lineage>
        <taxon>Bacteria</taxon>
        <taxon>Bacillati</taxon>
        <taxon>Bacillota</taxon>
        <taxon>Bacilli</taxon>
        <taxon>Lactobacillales</taxon>
        <taxon>Lactobacillaceae</taxon>
        <taxon>Schleiferilactobacillus</taxon>
    </lineage>
</organism>
<feature type="transmembrane region" description="Helical" evidence="2">
    <location>
        <begin position="180"/>
        <end position="207"/>
    </location>
</feature>
<name>A0A0R1MVS8_9LACO</name>
<dbReference type="PATRIC" id="fig|1423792.3.peg.1163"/>
<dbReference type="AlphaFoldDB" id="A0A0R1MVS8"/>
<feature type="transmembrane region" description="Helical" evidence="2">
    <location>
        <begin position="86"/>
        <end position="105"/>
    </location>
</feature>
<dbReference type="STRING" id="1423792.FD09_GL001143"/>
<dbReference type="EMBL" id="AZEC01000018">
    <property type="protein sequence ID" value="KRL08890.1"/>
    <property type="molecule type" value="Genomic_DNA"/>
</dbReference>
<keyword evidence="2" id="KW-0472">Membrane</keyword>
<dbReference type="InterPro" id="IPR003675">
    <property type="entry name" value="Rce1/LyrA-like_dom"/>
</dbReference>
<feature type="transmembrane region" description="Helical" evidence="2">
    <location>
        <begin position="243"/>
        <end position="264"/>
    </location>
</feature>
<sequence length="294" mass="33164">MIEIRGGSFNDKLNKIIHSEWLYFTYIGMALIIYRLTFATIATTHVTMYLVAEVIATIVLVGLLMLNQNNRGALRHAPKKKSLTAISAKQFLGWLAVITFLQFLFDPYMFGILSRLYKMLGPSQVQDVSQYFALPNLTDTGNLLITCIIAPIFEEILFRGLLLNAMVRYGEYFSVVSSSIAFGVAHGSFIQGTFAFLCGVLFGTVYLQYGLKATIPLHMLTNILFGTLLDNVFYASGILNNQIILVLVVAFCITFAIGILYRWFTRQAKVAVNYKTMAWLLLSPSWWLYVVFSM</sequence>
<keyword evidence="2" id="KW-0812">Transmembrane</keyword>
<keyword evidence="2" id="KW-1133">Transmembrane helix</keyword>
<dbReference type="PANTHER" id="PTHR43592">
    <property type="entry name" value="CAAX AMINO TERMINAL PROTEASE"/>
    <property type="match status" value="1"/>
</dbReference>
<evidence type="ECO:0000313" key="4">
    <source>
        <dbReference type="EMBL" id="KRL08890.1"/>
    </source>
</evidence>
<feature type="transmembrane region" description="Helical" evidence="2">
    <location>
        <begin position="219"/>
        <end position="237"/>
    </location>
</feature>
<feature type="transmembrane region" description="Helical" evidence="2">
    <location>
        <begin position="48"/>
        <end position="66"/>
    </location>
</feature>
<dbReference type="GO" id="GO:0004175">
    <property type="term" value="F:endopeptidase activity"/>
    <property type="evidence" value="ECO:0007669"/>
    <property type="project" value="UniProtKB-ARBA"/>
</dbReference>
<feature type="domain" description="CAAX prenyl protease 2/Lysostaphin resistance protein A-like" evidence="3">
    <location>
        <begin position="141"/>
        <end position="223"/>
    </location>
</feature>
<dbReference type="RefSeq" id="WP_162261527.1">
    <property type="nucleotide sequence ID" value="NZ_AZEC01000018.1"/>
</dbReference>
<dbReference type="Pfam" id="PF02517">
    <property type="entry name" value="Rce1-like"/>
    <property type="match status" value="1"/>
</dbReference>
<evidence type="ECO:0000313" key="5">
    <source>
        <dbReference type="Proteomes" id="UP000051330"/>
    </source>
</evidence>
<evidence type="ECO:0000259" key="3">
    <source>
        <dbReference type="Pfam" id="PF02517"/>
    </source>
</evidence>
<dbReference type="GO" id="GO:0080120">
    <property type="term" value="P:CAAX-box protein maturation"/>
    <property type="evidence" value="ECO:0007669"/>
    <property type="project" value="UniProtKB-ARBA"/>
</dbReference>
<proteinExistence type="inferred from homology"/>